<comment type="catalytic activity">
    <reaction evidence="6">
        <text>cytidine(1402) in 16S rRNA + S-adenosyl-L-methionine = 2'-O-methylcytidine(1402) in 16S rRNA + S-adenosyl-L-homocysteine + H(+)</text>
        <dbReference type="Rhea" id="RHEA:42924"/>
        <dbReference type="Rhea" id="RHEA-COMP:10285"/>
        <dbReference type="Rhea" id="RHEA-COMP:10286"/>
        <dbReference type="ChEBI" id="CHEBI:15378"/>
        <dbReference type="ChEBI" id="CHEBI:57856"/>
        <dbReference type="ChEBI" id="CHEBI:59789"/>
        <dbReference type="ChEBI" id="CHEBI:74495"/>
        <dbReference type="ChEBI" id="CHEBI:82748"/>
        <dbReference type="EC" id="2.1.1.198"/>
    </reaction>
</comment>
<name>B1VFH9_CORU7</name>
<dbReference type="HOGENOM" id="CLU_044779_0_0_11"/>
<comment type="subcellular location">
    <subcellularLocation>
        <location evidence="6">Cytoplasm</location>
    </subcellularLocation>
</comment>
<keyword evidence="4 6" id="KW-0808">Transferase</keyword>
<evidence type="ECO:0000256" key="3">
    <source>
        <dbReference type="ARBA" id="ARBA00022603"/>
    </source>
</evidence>
<dbReference type="SUPFAM" id="SSF53790">
    <property type="entry name" value="Tetrapyrrole methylase"/>
    <property type="match status" value="1"/>
</dbReference>
<organism evidence="8 9">
    <name type="scientific">Corynebacterium urealyticum (strain ATCC 43042 / DSM 7109)</name>
    <dbReference type="NCBI Taxonomy" id="504474"/>
    <lineage>
        <taxon>Bacteria</taxon>
        <taxon>Bacillati</taxon>
        <taxon>Actinomycetota</taxon>
        <taxon>Actinomycetes</taxon>
        <taxon>Mycobacteriales</taxon>
        <taxon>Corynebacteriaceae</taxon>
        <taxon>Corynebacterium</taxon>
    </lineage>
</organism>
<dbReference type="PANTHER" id="PTHR46111">
    <property type="entry name" value="RIBOSOMAL RNA SMALL SUBUNIT METHYLTRANSFERASE I"/>
    <property type="match status" value="1"/>
</dbReference>
<dbReference type="FunFam" id="3.40.1010.10:FF:000007">
    <property type="entry name" value="Ribosomal RNA small subunit methyltransferase I"/>
    <property type="match status" value="1"/>
</dbReference>
<dbReference type="CDD" id="cd11648">
    <property type="entry name" value="RsmI"/>
    <property type="match status" value="1"/>
</dbReference>
<comment type="function">
    <text evidence="6">Catalyzes the 2'-O-methylation of the ribose of cytidine 1402 (C1402) in 16S rRNA.</text>
</comment>
<dbReference type="PIRSF" id="PIRSF005917">
    <property type="entry name" value="MTase_YraL"/>
    <property type="match status" value="1"/>
</dbReference>
<keyword evidence="3 6" id="KW-0489">Methyltransferase</keyword>
<evidence type="ECO:0000256" key="4">
    <source>
        <dbReference type="ARBA" id="ARBA00022679"/>
    </source>
</evidence>
<dbReference type="InterPro" id="IPR014777">
    <property type="entry name" value="4pyrrole_Mease_sub1"/>
</dbReference>
<accession>B1VFH9</accession>
<dbReference type="STRING" id="504474.cu0558"/>
<evidence type="ECO:0000256" key="2">
    <source>
        <dbReference type="ARBA" id="ARBA00022552"/>
    </source>
</evidence>
<dbReference type="HAMAP" id="MF_01877">
    <property type="entry name" value="16SrRNA_methyltr_I"/>
    <property type="match status" value="1"/>
</dbReference>
<evidence type="ECO:0000313" key="9">
    <source>
        <dbReference type="Proteomes" id="UP000001727"/>
    </source>
</evidence>
<keyword evidence="1 6" id="KW-0963">Cytoplasm</keyword>
<dbReference type="Proteomes" id="UP000001727">
    <property type="component" value="Chromosome"/>
</dbReference>
<evidence type="ECO:0000256" key="5">
    <source>
        <dbReference type="ARBA" id="ARBA00022691"/>
    </source>
</evidence>
<dbReference type="NCBIfam" id="TIGR00096">
    <property type="entry name" value="16S rRNA (cytidine(1402)-2'-O)-methyltransferase"/>
    <property type="match status" value="1"/>
</dbReference>
<feature type="domain" description="Tetrapyrrole methylase" evidence="7">
    <location>
        <begin position="56"/>
        <end position="258"/>
    </location>
</feature>
<dbReference type="AlphaFoldDB" id="B1VFH9"/>
<dbReference type="EMBL" id="AM942444">
    <property type="protein sequence ID" value="CAQ04518.1"/>
    <property type="molecule type" value="Genomic_DNA"/>
</dbReference>
<evidence type="ECO:0000256" key="6">
    <source>
        <dbReference type="HAMAP-Rule" id="MF_01877"/>
    </source>
</evidence>
<gene>
    <name evidence="6" type="primary">rsmI</name>
    <name evidence="8" type="ordered locus">cu0558</name>
</gene>
<dbReference type="PANTHER" id="PTHR46111:SF1">
    <property type="entry name" value="RIBOSOMAL RNA SMALL SUBUNIT METHYLTRANSFERASE I"/>
    <property type="match status" value="1"/>
</dbReference>
<keyword evidence="5 6" id="KW-0949">S-adenosyl-L-methionine</keyword>
<keyword evidence="9" id="KW-1185">Reference proteome</keyword>
<dbReference type="Pfam" id="PF00590">
    <property type="entry name" value="TP_methylase"/>
    <property type="match status" value="1"/>
</dbReference>
<evidence type="ECO:0000313" key="8">
    <source>
        <dbReference type="EMBL" id="CAQ04518.1"/>
    </source>
</evidence>
<protein>
    <recommendedName>
        <fullName evidence="6">Ribosomal RNA small subunit methyltransferase I</fullName>
        <ecNumber evidence="6">2.1.1.198</ecNumber>
    </recommendedName>
    <alternativeName>
        <fullName evidence="6">16S rRNA 2'-O-ribose C1402 methyltransferase</fullName>
    </alternativeName>
    <alternativeName>
        <fullName evidence="6">rRNA (cytidine-2'-O-)-methyltransferase RsmI</fullName>
    </alternativeName>
</protein>
<dbReference type="Gene3D" id="3.30.950.10">
    <property type="entry name" value="Methyltransferase, Cobalt-precorrin-4 Transmethylase, Domain 2"/>
    <property type="match status" value="1"/>
</dbReference>
<dbReference type="InterPro" id="IPR035996">
    <property type="entry name" value="4pyrrol_Methylase_sf"/>
</dbReference>
<dbReference type="InterPro" id="IPR008189">
    <property type="entry name" value="rRNA_ssu_MeTfrase_I"/>
</dbReference>
<evidence type="ECO:0000256" key="1">
    <source>
        <dbReference type="ARBA" id="ARBA00022490"/>
    </source>
</evidence>
<dbReference type="KEGG" id="cur:cu0558"/>
<dbReference type="InterPro" id="IPR000878">
    <property type="entry name" value="4pyrrol_Mease"/>
</dbReference>
<dbReference type="Gene3D" id="3.40.1010.10">
    <property type="entry name" value="Cobalt-precorrin-4 Transmethylase, Domain 1"/>
    <property type="match status" value="1"/>
</dbReference>
<dbReference type="GO" id="GO:0070677">
    <property type="term" value="F:rRNA (cytosine-2'-O-)-methyltransferase activity"/>
    <property type="evidence" value="ECO:0007669"/>
    <property type="project" value="UniProtKB-UniRule"/>
</dbReference>
<reference evidence="8 9" key="1">
    <citation type="journal article" date="2008" name="J. Biotechnol.">
        <title>The lifestyle of Corynebacterium urealyticum derived from its complete genome sequence established by pyrosequencing.</title>
        <authorList>
            <person name="Tauch A."/>
            <person name="Trost E."/>
            <person name="Tilker A."/>
            <person name="Ludewig U."/>
            <person name="Schneiker S."/>
            <person name="Goesmann A."/>
            <person name="Arnold W."/>
            <person name="Bekel T."/>
            <person name="Brinkrolf K."/>
            <person name="Brune I."/>
            <person name="Goetker S."/>
            <person name="Kalinowski J."/>
            <person name="Kamp P.-B."/>
            <person name="Lobo F.P."/>
            <person name="Viehoever P."/>
            <person name="Weisshaar B."/>
            <person name="Soriano F."/>
            <person name="Droege M."/>
            <person name="Puehler A."/>
        </authorList>
    </citation>
    <scope>NUCLEOTIDE SEQUENCE [LARGE SCALE GENOMIC DNA]</scope>
    <source>
        <strain evidence="9">ATCC 43042 / DSM 7109</strain>
    </source>
</reference>
<sequence>MSQGKLIRCGFWFKRCHAGGMSSAPTHSHTIDAPAPDFGRLWEQACANPPLPGGGIILAATPLGNPQDASIRLLHALATADVIAAEDTRRSRALADALGLSIRGKVLSNFDHNEEHRAEELVDAAATGQRVLVITDAGMPSVSDPGFPAVVAAHRRGVPVTCLPGPSAVPTALALSGIGVGHFRFLGFAPRKDGQRRQFFDAARSGDEAVCFFESPHRLASTLGIAAEVLGAERAAAVCRELTKTFEEVKAGTLAELAEWAAAGVKGEITVVIEATAAVAEVAPEDVVGEVEELVSQGQRLKAAAGEVAASHGLGKRDVYEAVLAARAEK</sequence>
<dbReference type="InterPro" id="IPR014776">
    <property type="entry name" value="4pyrrole_Mease_sub2"/>
</dbReference>
<dbReference type="eggNOG" id="COG0313">
    <property type="taxonomic scope" value="Bacteria"/>
</dbReference>
<dbReference type="EC" id="2.1.1.198" evidence="6"/>
<keyword evidence="2 6" id="KW-0698">rRNA processing</keyword>
<proteinExistence type="inferred from homology"/>
<dbReference type="GO" id="GO:0005737">
    <property type="term" value="C:cytoplasm"/>
    <property type="evidence" value="ECO:0007669"/>
    <property type="project" value="UniProtKB-SubCell"/>
</dbReference>
<comment type="similarity">
    <text evidence="6">Belongs to the methyltransferase superfamily. RsmI family.</text>
</comment>
<evidence type="ECO:0000259" key="7">
    <source>
        <dbReference type="Pfam" id="PF00590"/>
    </source>
</evidence>